<dbReference type="InterPro" id="IPR005467">
    <property type="entry name" value="His_kinase_dom"/>
</dbReference>
<evidence type="ECO:0000313" key="12">
    <source>
        <dbReference type="EMBL" id="MBB3047874.1"/>
    </source>
</evidence>
<evidence type="ECO:0000313" key="13">
    <source>
        <dbReference type="Proteomes" id="UP000537130"/>
    </source>
</evidence>
<dbReference type="InterPro" id="IPR003661">
    <property type="entry name" value="HisK_dim/P_dom"/>
</dbReference>
<keyword evidence="7" id="KW-0547">Nucleotide-binding</keyword>
<keyword evidence="10" id="KW-0812">Transmembrane</keyword>
<keyword evidence="10" id="KW-1133">Transmembrane helix</keyword>
<dbReference type="InterPro" id="IPR004358">
    <property type="entry name" value="Sig_transdc_His_kin-like_C"/>
</dbReference>
<protein>
    <recommendedName>
        <fullName evidence="3">histidine kinase</fullName>
        <ecNumber evidence="3">2.7.13.3</ecNumber>
    </recommendedName>
</protein>
<dbReference type="Gene3D" id="3.30.565.10">
    <property type="entry name" value="Histidine kinase-like ATPase, C-terminal domain"/>
    <property type="match status" value="1"/>
</dbReference>
<reference evidence="12 13" key="1">
    <citation type="submission" date="2020-08" db="EMBL/GenBank/DDBJ databases">
        <title>Genomic Encyclopedia of Type Strains, Phase III (KMG-III): the genomes of soil and plant-associated and newly described type strains.</title>
        <authorList>
            <person name="Whitman W."/>
        </authorList>
    </citation>
    <scope>NUCLEOTIDE SEQUENCE [LARGE SCALE GENOMIC DNA]</scope>
    <source>
        <strain evidence="12 13">CECT 8654</strain>
    </source>
</reference>
<dbReference type="CDD" id="cd00082">
    <property type="entry name" value="HisKA"/>
    <property type="match status" value="1"/>
</dbReference>
<name>A0A7W4W5L8_9GAMM</name>
<feature type="transmembrane region" description="Helical" evidence="10">
    <location>
        <begin position="106"/>
        <end position="123"/>
    </location>
</feature>
<dbReference type="EC" id="2.7.13.3" evidence="3"/>
<evidence type="ECO:0000256" key="3">
    <source>
        <dbReference type="ARBA" id="ARBA00012438"/>
    </source>
</evidence>
<evidence type="ECO:0000256" key="2">
    <source>
        <dbReference type="ARBA" id="ARBA00004651"/>
    </source>
</evidence>
<dbReference type="SMART" id="SM00387">
    <property type="entry name" value="HATPase_c"/>
    <property type="match status" value="1"/>
</dbReference>
<keyword evidence="13" id="KW-1185">Reference proteome</keyword>
<dbReference type="Pfam" id="PF00512">
    <property type="entry name" value="HisKA"/>
    <property type="match status" value="1"/>
</dbReference>
<keyword evidence="9" id="KW-0067">ATP-binding</keyword>
<evidence type="ECO:0000256" key="8">
    <source>
        <dbReference type="ARBA" id="ARBA00022777"/>
    </source>
</evidence>
<dbReference type="RefSeq" id="WP_183410631.1">
    <property type="nucleotide sequence ID" value="NZ_JACHWY010000002.1"/>
</dbReference>
<evidence type="ECO:0000256" key="5">
    <source>
        <dbReference type="ARBA" id="ARBA00022553"/>
    </source>
</evidence>
<dbReference type="PANTHER" id="PTHR44936:SF10">
    <property type="entry name" value="SENSOR PROTEIN RSTB"/>
    <property type="match status" value="1"/>
</dbReference>
<proteinExistence type="predicted"/>
<evidence type="ECO:0000256" key="6">
    <source>
        <dbReference type="ARBA" id="ARBA00022679"/>
    </source>
</evidence>
<keyword evidence="10" id="KW-0472">Membrane</keyword>
<dbReference type="PANTHER" id="PTHR44936">
    <property type="entry name" value="SENSOR PROTEIN CREC"/>
    <property type="match status" value="1"/>
</dbReference>
<dbReference type="Proteomes" id="UP000537130">
    <property type="component" value="Unassembled WGS sequence"/>
</dbReference>
<dbReference type="EMBL" id="JACHWY010000002">
    <property type="protein sequence ID" value="MBB3047874.1"/>
    <property type="molecule type" value="Genomic_DNA"/>
</dbReference>
<accession>A0A7W4W5L8</accession>
<dbReference type="InterPro" id="IPR003594">
    <property type="entry name" value="HATPase_dom"/>
</dbReference>
<dbReference type="InterPro" id="IPR050980">
    <property type="entry name" value="2C_sensor_his_kinase"/>
</dbReference>
<comment type="subcellular location">
    <subcellularLocation>
        <location evidence="2">Cell membrane</location>
        <topology evidence="2">Multi-pass membrane protein</topology>
    </subcellularLocation>
</comment>
<dbReference type="Pfam" id="PF02518">
    <property type="entry name" value="HATPase_c"/>
    <property type="match status" value="1"/>
</dbReference>
<gene>
    <name evidence="12" type="ORF">FHR99_002140</name>
</gene>
<dbReference type="GO" id="GO:0000155">
    <property type="term" value="F:phosphorelay sensor kinase activity"/>
    <property type="evidence" value="ECO:0007669"/>
    <property type="project" value="InterPro"/>
</dbReference>
<evidence type="ECO:0000259" key="11">
    <source>
        <dbReference type="PROSITE" id="PS50109"/>
    </source>
</evidence>
<organism evidence="12 13">
    <name type="scientific">Litorivivens lipolytica</name>
    <dbReference type="NCBI Taxonomy" id="1524264"/>
    <lineage>
        <taxon>Bacteria</taxon>
        <taxon>Pseudomonadati</taxon>
        <taxon>Pseudomonadota</taxon>
        <taxon>Gammaproteobacteria</taxon>
        <taxon>Litorivivens</taxon>
    </lineage>
</organism>
<keyword evidence="8 12" id="KW-0418">Kinase</keyword>
<evidence type="ECO:0000256" key="7">
    <source>
        <dbReference type="ARBA" id="ARBA00022741"/>
    </source>
</evidence>
<feature type="domain" description="Histidine kinase" evidence="11">
    <location>
        <begin position="217"/>
        <end position="422"/>
    </location>
</feature>
<keyword evidence="6 12" id="KW-0808">Transferase</keyword>
<evidence type="ECO:0000256" key="10">
    <source>
        <dbReference type="SAM" id="Phobius"/>
    </source>
</evidence>
<comment type="caution">
    <text evidence="12">The sequence shown here is derived from an EMBL/GenBank/DDBJ whole genome shotgun (WGS) entry which is preliminary data.</text>
</comment>
<evidence type="ECO:0000256" key="4">
    <source>
        <dbReference type="ARBA" id="ARBA00022475"/>
    </source>
</evidence>
<keyword evidence="4" id="KW-1003">Cell membrane</keyword>
<evidence type="ECO:0000256" key="9">
    <source>
        <dbReference type="ARBA" id="ARBA00022840"/>
    </source>
</evidence>
<keyword evidence="5" id="KW-0597">Phosphoprotein</keyword>
<dbReference type="PROSITE" id="PS50109">
    <property type="entry name" value="HIS_KIN"/>
    <property type="match status" value="1"/>
</dbReference>
<dbReference type="InterPro" id="IPR036890">
    <property type="entry name" value="HATPase_C_sf"/>
</dbReference>
<dbReference type="AlphaFoldDB" id="A0A7W4W5L8"/>
<feature type="transmembrane region" description="Helical" evidence="10">
    <location>
        <begin position="45"/>
        <end position="69"/>
    </location>
</feature>
<feature type="transmembrane region" description="Helical" evidence="10">
    <location>
        <begin position="21"/>
        <end position="39"/>
    </location>
</feature>
<sequence length="432" mass="47170">MTTERSTAELRDSAPLNLKRLCLLRSVVLVGQCAAFVYAVEVLNWALPILTLSLIFGAIGLITLGTWWRANRDWPVTDGEFLCQLLVDVLTLALVLYQAGGASNPFVSFFLVPICIAATTLPWHFTGLVAGASLTAYSILMFFYHPLAALEPHHSGGGLNLHVVGMWFNFAVSAALITYFVVQMASAVRHRDQALAKVREQRLQDEQLLAIATLAAGTAHELGTPLATMRILTDELQDDPALPESLRGDVATLDSQLGLCKQILNRLTSTAQDFSAGRTDTIAARKFFALLHEHWQLLRPSTHDADFDIDLPADTRMVMDTTLEQAMINLLNNAADASPAFVALRAFIEEDELVVAIEDEGPGIPAAQAEKLGTPFYTTKGRGLGLGLFVSNAAAHRYGGKLVWHNREPRGSRVELRLPANEVFVFKGPADE</sequence>
<dbReference type="PRINTS" id="PR00344">
    <property type="entry name" value="BCTRLSENSOR"/>
</dbReference>
<dbReference type="GO" id="GO:0005524">
    <property type="term" value="F:ATP binding"/>
    <property type="evidence" value="ECO:0007669"/>
    <property type="project" value="UniProtKB-KW"/>
</dbReference>
<feature type="transmembrane region" description="Helical" evidence="10">
    <location>
        <begin position="81"/>
        <end position="100"/>
    </location>
</feature>
<dbReference type="SUPFAM" id="SSF47384">
    <property type="entry name" value="Homodimeric domain of signal transducing histidine kinase"/>
    <property type="match status" value="1"/>
</dbReference>
<feature type="transmembrane region" description="Helical" evidence="10">
    <location>
        <begin position="159"/>
        <end position="182"/>
    </location>
</feature>
<evidence type="ECO:0000256" key="1">
    <source>
        <dbReference type="ARBA" id="ARBA00000085"/>
    </source>
</evidence>
<dbReference type="SUPFAM" id="SSF55874">
    <property type="entry name" value="ATPase domain of HSP90 chaperone/DNA topoisomerase II/histidine kinase"/>
    <property type="match status" value="1"/>
</dbReference>
<dbReference type="SMART" id="SM00388">
    <property type="entry name" value="HisKA"/>
    <property type="match status" value="1"/>
</dbReference>
<dbReference type="InterPro" id="IPR036097">
    <property type="entry name" value="HisK_dim/P_sf"/>
</dbReference>
<dbReference type="Gene3D" id="1.10.287.130">
    <property type="match status" value="1"/>
</dbReference>
<feature type="transmembrane region" description="Helical" evidence="10">
    <location>
        <begin position="128"/>
        <end position="147"/>
    </location>
</feature>
<comment type="catalytic activity">
    <reaction evidence="1">
        <text>ATP + protein L-histidine = ADP + protein N-phospho-L-histidine.</text>
        <dbReference type="EC" id="2.7.13.3"/>
    </reaction>
</comment>
<dbReference type="GO" id="GO:0005886">
    <property type="term" value="C:plasma membrane"/>
    <property type="evidence" value="ECO:0007669"/>
    <property type="project" value="UniProtKB-SubCell"/>
</dbReference>
<dbReference type="CDD" id="cd00075">
    <property type="entry name" value="HATPase"/>
    <property type="match status" value="1"/>
</dbReference>